<dbReference type="PANTHER" id="PTHR23117:SF13">
    <property type="entry name" value="GUANYLATE KINASE"/>
    <property type="match status" value="1"/>
</dbReference>
<comment type="function">
    <text evidence="1">Essential for recycling GMP and indirectly, cGMP.</text>
</comment>
<evidence type="ECO:0000256" key="5">
    <source>
        <dbReference type="ARBA" id="ARBA00048594"/>
    </source>
</evidence>
<dbReference type="InterPro" id="IPR008144">
    <property type="entry name" value="Guanylate_kin-like_dom"/>
</dbReference>
<gene>
    <name evidence="7" type="primary">txxe 2020-gmk</name>
    <name evidence="7" type="ORF">TXXE_09760</name>
</gene>
<dbReference type="RefSeq" id="WP_213484465.1">
    <property type="nucleotide sequence ID" value="NZ_CAJRAY010000043.1"/>
</dbReference>
<dbReference type="InterPro" id="IPR008145">
    <property type="entry name" value="GK/Ca_channel_bsu"/>
</dbReference>
<name>A0ABN7S1N6_THEXY</name>
<keyword evidence="4 7" id="KW-0418">Kinase</keyword>
<evidence type="ECO:0000256" key="3">
    <source>
        <dbReference type="ARBA" id="ARBA00022679"/>
    </source>
</evidence>
<accession>A0ABN7S1N6</accession>
<keyword evidence="3 7" id="KW-0808">Transferase</keyword>
<comment type="caution">
    <text evidence="7">The sequence shown here is derived from an EMBL/GenBank/DDBJ whole genome shotgun (WGS) entry which is preliminary data.</text>
</comment>
<feature type="domain" description="Guanylate kinase-like" evidence="6">
    <location>
        <begin position="8"/>
        <end position="184"/>
    </location>
</feature>
<dbReference type="EC" id="2.7.4.8" evidence="7"/>
<evidence type="ECO:0000256" key="4">
    <source>
        <dbReference type="ARBA" id="ARBA00022777"/>
    </source>
</evidence>
<evidence type="ECO:0000256" key="2">
    <source>
        <dbReference type="ARBA" id="ARBA00005790"/>
    </source>
</evidence>
<keyword evidence="8" id="KW-1185">Reference proteome</keyword>
<evidence type="ECO:0000313" key="7">
    <source>
        <dbReference type="EMBL" id="CAG5086248.1"/>
    </source>
</evidence>
<dbReference type="SMART" id="SM00072">
    <property type="entry name" value="GuKc"/>
    <property type="match status" value="1"/>
</dbReference>
<comment type="similarity">
    <text evidence="2">Belongs to the guanylate kinase family.</text>
</comment>
<dbReference type="PROSITE" id="PS50052">
    <property type="entry name" value="GUANYLATE_KINASE_2"/>
    <property type="match status" value="1"/>
</dbReference>
<dbReference type="SUPFAM" id="SSF52540">
    <property type="entry name" value="P-loop containing nucleoside triphosphate hydrolases"/>
    <property type="match status" value="1"/>
</dbReference>
<dbReference type="GO" id="GO:0004385">
    <property type="term" value="F:GMP kinase activity"/>
    <property type="evidence" value="ECO:0007669"/>
    <property type="project" value="UniProtKB-EC"/>
</dbReference>
<comment type="catalytic activity">
    <reaction evidence="5">
        <text>GMP + ATP = GDP + ADP</text>
        <dbReference type="Rhea" id="RHEA:20780"/>
        <dbReference type="ChEBI" id="CHEBI:30616"/>
        <dbReference type="ChEBI" id="CHEBI:58115"/>
        <dbReference type="ChEBI" id="CHEBI:58189"/>
        <dbReference type="ChEBI" id="CHEBI:456216"/>
        <dbReference type="EC" id="2.7.4.8"/>
    </reaction>
</comment>
<protein>
    <submittedName>
        <fullName evidence="7">Guanylate kinase</fullName>
        <ecNumber evidence="7">2.7.4.8</ecNumber>
    </submittedName>
</protein>
<dbReference type="PANTHER" id="PTHR23117">
    <property type="entry name" value="GUANYLATE KINASE-RELATED"/>
    <property type="match status" value="1"/>
</dbReference>
<evidence type="ECO:0000256" key="1">
    <source>
        <dbReference type="ARBA" id="ARBA00003531"/>
    </source>
</evidence>
<dbReference type="Gene3D" id="3.40.50.300">
    <property type="entry name" value="P-loop containing nucleotide triphosphate hydrolases"/>
    <property type="match status" value="1"/>
</dbReference>
<proteinExistence type="inferred from homology"/>
<dbReference type="InterPro" id="IPR027417">
    <property type="entry name" value="P-loop_NTPase"/>
</dbReference>
<evidence type="ECO:0000313" key="8">
    <source>
        <dbReference type="Proteomes" id="UP000681526"/>
    </source>
</evidence>
<dbReference type="EMBL" id="CAJRAY010000043">
    <property type="protein sequence ID" value="CAG5086248.1"/>
    <property type="molecule type" value="Genomic_DNA"/>
</dbReference>
<evidence type="ECO:0000259" key="6">
    <source>
        <dbReference type="PROSITE" id="PS50052"/>
    </source>
</evidence>
<sequence>MYVMKDSEYMFVFTGPDGSGRKTVADAVAQTLGIRKVPGYATRKPRPGEVDGVDYHFISRTLYDQLEEDGEFLESIELRGNKYGIRDKDVARAFEKSGSVYLILNREGADILKEKYGDHCIRLFIYADRRTVEERQRALGLPDDVIQEHLSRYEYDMEYQSQCEHAFENYDLAHTVFDITNTLEKYLNRGLVDKD</sequence>
<dbReference type="Proteomes" id="UP000681526">
    <property type="component" value="Unassembled WGS sequence"/>
</dbReference>
<dbReference type="Pfam" id="PF00625">
    <property type="entry name" value="Guanylate_kin"/>
    <property type="match status" value="1"/>
</dbReference>
<organism evidence="7 8">
    <name type="scientific">Thermobacillus xylanilyticus</name>
    <dbReference type="NCBI Taxonomy" id="76633"/>
    <lineage>
        <taxon>Bacteria</taxon>
        <taxon>Bacillati</taxon>
        <taxon>Bacillota</taxon>
        <taxon>Bacilli</taxon>
        <taxon>Bacillales</taxon>
        <taxon>Paenibacillaceae</taxon>
        <taxon>Thermobacillus</taxon>
    </lineage>
</organism>
<reference evidence="7 8" key="1">
    <citation type="submission" date="2021-04" db="EMBL/GenBank/DDBJ databases">
        <authorList>
            <person name="Rakotoarivonina H."/>
        </authorList>
    </citation>
    <scope>NUCLEOTIDE SEQUENCE [LARGE SCALE GENOMIC DNA]</scope>
    <source>
        <strain evidence="7 8">XE</strain>
    </source>
</reference>